<evidence type="ECO:0000256" key="5">
    <source>
        <dbReference type="ARBA" id="ARBA00023065"/>
    </source>
</evidence>
<sequence>MPDPSTPATTSRSTRPGRRARLRYRFDLALSRGPSVVIGWLGLLTLGVIVVAAVVLALVAMSGVNGEDGPLGFGEAMWQAMLRVVDAGSFAGDEGWGTRALSLLITLAGIFIAGSLIGLIASGLDQRIELLRRGRSDVIEHDHTLILGWSPRVPAIVGELVQANESRRRAAVVVLASGDTTEMDETIRAAVPDMRTTRLVCRSGEPWMPQHLQMVNVTGARSIVVIGGEDDGDAGTVKVLLAIRAVQQEAGAHVVAEVRDGEVAGSLRSLFGERLVTVSSDEVVAELTAQACRQRGLSTVFRELLDFDGDEIYFSPFPALVGRTFAECQLCFERAALLGVLLADGRVLLNPPSDLVVGEGDQLIGIAEDDAVFTAASSPVAATTLEVWPSTVHDATRRIVVVGWSALGPRVIAELDEFMAAGTVVEVLVDPDHTVAATVRAEVSVRNVTLEVAELQGGPEFVAAHAARISFHEVILLGARDVPTDEADSRTLLTLLAFRQVRQHEDVGPVRMVAELLDQRHAPLAVATGADDFIVSDELTSLMLAQLSERRELHQVFVDLFDRDGCSIELREALQYCGHQARTFADVVATAASVGHTAIGYRLRRSGDVIVNPPKTAPLSLAVDDEVLVLAPGHG</sequence>
<keyword evidence="6 7" id="KW-0472">Membrane</keyword>
<keyword evidence="3 7" id="KW-0812">Transmembrane</keyword>
<evidence type="ECO:0000256" key="2">
    <source>
        <dbReference type="ARBA" id="ARBA00022448"/>
    </source>
</evidence>
<proteinExistence type="predicted"/>
<evidence type="ECO:0000256" key="6">
    <source>
        <dbReference type="ARBA" id="ARBA00023136"/>
    </source>
</evidence>
<keyword evidence="4 7" id="KW-1133">Transmembrane helix</keyword>
<keyword evidence="2" id="KW-0813">Transport</keyword>
<feature type="transmembrane region" description="Helical" evidence="7">
    <location>
        <begin position="37"/>
        <end position="61"/>
    </location>
</feature>
<dbReference type="Pfam" id="PF06241">
    <property type="entry name" value="Castor_Poll_mid"/>
    <property type="match status" value="1"/>
</dbReference>
<accession>A0A6J6CAB7</accession>
<reference evidence="9" key="1">
    <citation type="submission" date="2020-05" db="EMBL/GenBank/DDBJ databases">
        <authorList>
            <person name="Chiriac C."/>
            <person name="Salcher M."/>
            <person name="Ghai R."/>
            <person name="Kavagutti S V."/>
        </authorList>
    </citation>
    <scope>NUCLEOTIDE SEQUENCE</scope>
</reference>
<evidence type="ECO:0000259" key="8">
    <source>
        <dbReference type="Pfam" id="PF06241"/>
    </source>
</evidence>
<protein>
    <submittedName>
        <fullName evidence="9">Unannotated protein</fullName>
    </submittedName>
</protein>
<dbReference type="InterPro" id="IPR010420">
    <property type="entry name" value="CASTOR/POLLUX/SYM8_dom"/>
</dbReference>
<gene>
    <name evidence="9" type="ORF">UFOPK1493_00838</name>
</gene>
<dbReference type="EMBL" id="CAEZSR010000019">
    <property type="protein sequence ID" value="CAB4548114.1"/>
    <property type="molecule type" value="Genomic_DNA"/>
</dbReference>
<feature type="transmembrane region" description="Helical" evidence="7">
    <location>
        <begin position="100"/>
        <end position="124"/>
    </location>
</feature>
<dbReference type="InterPro" id="IPR044849">
    <property type="entry name" value="CASTOR/POLLUX/SYM8-like"/>
</dbReference>
<evidence type="ECO:0000313" key="9">
    <source>
        <dbReference type="EMBL" id="CAB4548114.1"/>
    </source>
</evidence>
<feature type="domain" description="CASTOR/POLLUX/SYM8 ion channel conserved" evidence="8">
    <location>
        <begin position="282"/>
        <end position="374"/>
    </location>
</feature>
<evidence type="ECO:0000256" key="7">
    <source>
        <dbReference type="SAM" id="Phobius"/>
    </source>
</evidence>
<evidence type="ECO:0000256" key="3">
    <source>
        <dbReference type="ARBA" id="ARBA00022692"/>
    </source>
</evidence>
<dbReference type="Gene3D" id="3.40.50.720">
    <property type="entry name" value="NAD(P)-binding Rossmann-like Domain"/>
    <property type="match status" value="2"/>
</dbReference>
<keyword evidence="5" id="KW-0406">Ion transport</keyword>
<organism evidence="9">
    <name type="scientific">freshwater metagenome</name>
    <dbReference type="NCBI Taxonomy" id="449393"/>
    <lineage>
        <taxon>unclassified sequences</taxon>
        <taxon>metagenomes</taxon>
        <taxon>ecological metagenomes</taxon>
    </lineage>
</organism>
<dbReference type="GO" id="GO:0006811">
    <property type="term" value="P:monoatomic ion transport"/>
    <property type="evidence" value="ECO:0007669"/>
    <property type="project" value="UniProtKB-KW"/>
</dbReference>
<evidence type="ECO:0000256" key="1">
    <source>
        <dbReference type="ARBA" id="ARBA00004127"/>
    </source>
</evidence>
<comment type="subcellular location">
    <subcellularLocation>
        <location evidence="1">Endomembrane system</location>
        <topology evidence="1">Multi-pass membrane protein</topology>
    </subcellularLocation>
</comment>
<evidence type="ECO:0000256" key="4">
    <source>
        <dbReference type="ARBA" id="ARBA00022989"/>
    </source>
</evidence>
<dbReference type="PANTHER" id="PTHR31563:SF10">
    <property type="entry name" value="ION CHANNEL POLLUX-RELATED"/>
    <property type="match status" value="1"/>
</dbReference>
<name>A0A6J6CAB7_9ZZZZ</name>
<dbReference type="AlphaFoldDB" id="A0A6J6CAB7"/>
<dbReference type="GO" id="GO:0012505">
    <property type="term" value="C:endomembrane system"/>
    <property type="evidence" value="ECO:0007669"/>
    <property type="project" value="UniProtKB-SubCell"/>
</dbReference>
<dbReference type="PANTHER" id="PTHR31563">
    <property type="entry name" value="ION CHANNEL POLLUX-RELATED"/>
    <property type="match status" value="1"/>
</dbReference>